<evidence type="ECO:0000256" key="5">
    <source>
        <dbReference type="ARBA" id="ARBA00023136"/>
    </source>
</evidence>
<protein>
    <submittedName>
        <fullName evidence="8">Type IV secretory pathway, VirB10 component</fullName>
    </submittedName>
</protein>
<evidence type="ECO:0000256" key="3">
    <source>
        <dbReference type="ARBA" id="ARBA00022692"/>
    </source>
</evidence>
<comment type="caution">
    <text evidence="8">The sequence shown here is derived from an EMBL/GenBank/DDBJ whole genome shotgun (WGS) entry which is preliminary data.</text>
</comment>
<dbReference type="Gene3D" id="2.40.128.260">
    <property type="entry name" value="Type IV secretion system, VirB10/TraB/TrbI"/>
    <property type="match status" value="1"/>
</dbReference>
<keyword evidence="5 7" id="KW-0472">Membrane</keyword>
<comment type="similarity">
    <text evidence="2">Belongs to the TrbI/VirB10 family.</text>
</comment>
<dbReference type="Pfam" id="PF03743">
    <property type="entry name" value="TrbI"/>
    <property type="match status" value="1"/>
</dbReference>
<evidence type="ECO:0000313" key="9">
    <source>
        <dbReference type="Proteomes" id="UP000004703"/>
    </source>
</evidence>
<dbReference type="GO" id="GO:0016020">
    <property type="term" value="C:membrane"/>
    <property type="evidence" value="ECO:0007669"/>
    <property type="project" value="UniProtKB-SubCell"/>
</dbReference>
<dbReference type="InterPro" id="IPR005498">
    <property type="entry name" value="T4SS_VirB10/TraB/TrbI"/>
</dbReference>
<keyword evidence="4 7" id="KW-1133">Transmembrane helix</keyword>
<dbReference type="AlphaFoldDB" id="A0A5E8H7U0"/>
<evidence type="ECO:0000256" key="6">
    <source>
        <dbReference type="SAM" id="MobiDB-lite"/>
    </source>
</evidence>
<keyword evidence="3 7" id="KW-0812">Transmembrane</keyword>
<organism evidence="8 9">
    <name type="scientific">Roseibium alexandrii (strain DSM 17067 / NCIMB 14079 / DFL-11)</name>
    <name type="common">Labrenzia alexandrii</name>
    <dbReference type="NCBI Taxonomy" id="244592"/>
    <lineage>
        <taxon>Bacteria</taxon>
        <taxon>Pseudomonadati</taxon>
        <taxon>Pseudomonadota</taxon>
        <taxon>Alphaproteobacteria</taxon>
        <taxon>Hyphomicrobiales</taxon>
        <taxon>Stappiaceae</taxon>
        <taxon>Roseibium</taxon>
    </lineage>
</organism>
<dbReference type="EMBL" id="ACCU02000005">
    <property type="protein sequence ID" value="EEE48159.1"/>
    <property type="molecule type" value="Genomic_DNA"/>
</dbReference>
<evidence type="ECO:0000256" key="2">
    <source>
        <dbReference type="ARBA" id="ARBA00010265"/>
    </source>
</evidence>
<dbReference type="CDD" id="cd16429">
    <property type="entry name" value="VirB10"/>
    <property type="match status" value="1"/>
</dbReference>
<evidence type="ECO:0000256" key="1">
    <source>
        <dbReference type="ARBA" id="ARBA00004167"/>
    </source>
</evidence>
<feature type="region of interest" description="Disordered" evidence="6">
    <location>
        <begin position="112"/>
        <end position="137"/>
    </location>
</feature>
<gene>
    <name evidence="8" type="ORF">SADFL11_53</name>
</gene>
<dbReference type="InterPro" id="IPR042217">
    <property type="entry name" value="T4SS_VirB10/TrbI"/>
</dbReference>
<proteinExistence type="inferred from homology"/>
<reference evidence="8 9" key="2">
    <citation type="submission" date="2013-04" db="EMBL/GenBank/DDBJ databases">
        <authorList>
            <person name="Fiebig A."/>
            <person name="Pradella S."/>
            <person name="Wagner-Doebler I."/>
        </authorList>
    </citation>
    <scope>NUCLEOTIDE SEQUENCE [LARGE SCALE GENOMIC DNA]</scope>
    <source>
        <strain evidence="9">DSM 17067 / NCIMB 14079 / DFL-11</strain>
        <plasmid evidence="9">pladfl_1</plasmid>
    </source>
</reference>
<keyword evidence="8" id="KW-0614">Plasmid</keyword>
<geneLocation type="plasmid" evidence="9">
    <name>pladfl_1</name>
</geneLocation>
<sequence>MSNTESNVHLAGGDIRPDDEAPKIRRLNKLPIFLFVGLVVVFGVVIIIGLANRGINSGDSVAGDEGGAPASGFADQLKAGISNGVIDPPSQLIAAVQPEPVRAAVPEKVQKQRPFGNPFQPEPGKPDEVSAPQQSEPDWRAQLDQRFEEQQLQEMHRQRMKRLQSIDAAHDSPTTVNLGDLQGQGEGAQTTQGNQTVNGTFTRGPTSPDLLSAALQAAQGGTANADPNGQYGKQAFFNQDITEAGYLANRVVPQQSPYELKRGSVIPATLITGINSDLPGRITGQVRQNVYDSATGHLLLIPQGTKLFGRYDSDVSFGQNRVLVVWTDIIFPNGATLQISSMGGVDGEGYGGFKDKVNNHYLRTFGSAALLAIIGTGIDMAVPESSTLATQDTASDAVRRNFAEVFGRVVERSINKNLDVQPTVQIRPGYNFNILVDQDIIFPGSYG</sequence>
<feature type="transmembrane region" description="Helical" evidence="7">
    <location>
        <begin position="32"/>
        <end position="51"/>
    </location>
</feature>
<accession>A0A5E8H7U0</accession>
<dbReference type="RefSeq" id="WP_008188296.1">
    <property type="nucleotide sequence ID" value="NZ_CM011003.1"/>
</dbReference>
<comment type="subcellular location">
    <subcellularLocation>
        <location evidence="1">Membrane</location>
        <topology evidence="1">Single-pass membrane protein</topology>
    </subcellularLocation>
</comment>
<dbReference type="Proteomes" id="UP000004703">
    <property type="component" value="Plasmid pLADFL_1"/>
</dbReference>
<evidence type="ECO:0000256" key="4">
    <source>
        <dbReference type="ARBA" id="ARBA00022989"/>
    </source>
</evidence>
<reference evidence="8 9" key="1">
    <citation type="submission" date="2008-01" db="EMBL/GenBank/DDBJ databases">
        <authorList>
            <person name="Wagner-Dobler I."/>
            <person name="Ferriera S."/>
            <person name="Johnson J."/>
            <person name="Kravitz S."/>
            <person name="Beeson K."/>
            <person name="Sutton G."/>
            <person name="Rogers Y.-H."/>
            <person name="Friedman R."/>
            <person name="Frazier M."/>
            <person name="Venter J.C."/>
        </authorList>
    </citation>
    <scope>NUCLEOTIDE SEQUENCE [LARGE SCALE GENOMIC DNA]</scope>
    <source>
        <strain evidence="9">DSM 17067 / NCIMB 14079 / DFL-11</strain>
        <plasmid evidence="9">pladfl_1</plasmid>
    </source>
</reference>
<name>A0A5E8H7U0_ROSAD</name>
<dbReference type="NCBIfam" id="NF010405">
    <property type="entry name" value="PRK13831.1"/>
    <property type="match status" value="1"/>
</dbReference>
<evidence type="ECO:0000313" key="8">
    <source>
        <dbReference type="EMBL" id="EEE48159.1"/>
    </source>
</evidence>
<evidence type="ECO:0000256" key="7">
    <source>
        <dbReference type="SAM" id="Phobius"/>
    </source>
</evidence>